<keyword evidence="2" id="KW-1185">Reference proteome</keyword>
<organism evidence="1 2">
    <name type="scientific">Mya arenaria</name>
    <name type="common">Soft-shell clam</name>
    <dbReference type="NCBI Taxonomy" id="6604"/>
    <lineage>
        <taxon>Eukaryota</taxon>
        <taxon>Metazoa</taxon>
        <taxon>Spiralia</taxon>
        <taxon>Lophotrochozoa</taxon>
        <taxon>Mollusca</taxon>
        <taxon>Bivalvia</taxon>
        <taxon>Autobranchia</taxon>
        <taxon>Heteroconchia</taxon>
        <taxon>Euheterodonta</taxon>
        <taxon>Imparidentia</taxon>
        <taxon>Neoheterodontei</taxon>
        <taxon>Myida</taxon>
        <taxon>Myoidea</taxon>
        <taxon>Myidae</taxon>
        <taxon>Mya</taxon>
    </lineage>
</organism>
<accession>A0ABY7EA90</accession>
<gene>
    <name evidence="1" type="ORF">MAR_021443</name>
</gene>
<protein>
    <submittedName>
        <fullName evidence="1">Uncharacterized protein</fullName>
    </submittedName>
</protein>
<name>A0ABY7EA90_MYAAR</name>
<sequence length="149" mass="17482">MIFVDFEFNHGFRKTLLCSLRDQAETYAYGIPSLIKSNYDMLFSMMEQRFGIINMKDSYVADAKLRRKQKNETYRKFGQAIGAFYRKAYSENSEITMSHFLDNCHEPTEFRISAKRTRPKSLQDAVTAAMQEECLRLSERDKLKDKSCV</sequence>
<dbReference type="EMBL" id="CP111016">
    <property type="protein sequence ID" value="WAR06074.1"/>
    <property type="molecule type" value="Genomic_DNA"/>
</dbReference>
<evidence type="ECO:0000313" key="2">
    <source>
        <dbReference type="Proteomes" id="UP001164746"/>
    </source>
</evidence>
<evidence type="ECO:0000313" key="1">
    <source>
        <dbReference type="EMBL" id="WAR06074.1"/>
    </source>
</evidence>
<dbReference type="Proteomes" id="UP001164746">
    <property type="component" value="Chromosome 5"/>
</dbReference>
<proteinExistence type="predicted"/>
<reference evidence="1" key="1">
    <citation type="submission" date="2022-11" db="EMBL/GenBank/DDBJ databases">
        <title>Centuries of genome instability and evolution in soft-shell clam transmissible cancer (bioRxiv).</title>
        <authorList>
            <person name="Hart S.F.M."/>
            <person name="Yonemitsu M.A."/>
            <person name="Giersch R.M."/>
            <person name="Beal B.F."/>
            <person name="Arriagada G."/>
            <person name="Davis B.W."/>
            <person name="Ostrander E.A."/>
            <person name="Goff S.P."/>
            <person name="Metzger M.J."/>
        </authorList>
    </citation>
    <scope>NUCLEOTIDE SEQUENCE</scope>
    <source>
        <strain evidence="1">MELC-2E11</strain>
        <tissue evidence="1">Siphon/mantle</tissue>
    </source>
</reference>